<organism evidence="4 5">
    <name type="scientific">Ignavigranum ruoffiae</name>
    <dbReference type="NCBI Taxonomy" id="89093"/>
    <lineage>
        <taxon>Bacteria</taxon>
        <taxon>Bacillati</taxon>
        <taxon>Bacillota</taxon>
        <taxon>Bacilli</taxon>
        <taxon>Lactobacillales</taxon>
        <taxon>Aerococcaceae</taxon>
        <taxon>Ignavigranum</taxon>
    </lineage>
</organism>
<protein>
    <submittedName>
        <fullName evidence="4">Two component transcriptional regulator, LytTR family</fullName>
    </submittedName>
</protein>
<dbReference type="Gene3D" id="2.40.50.40">
    <property type="match status" value="1"/>
</dbReference>
<keyword evidence="5" id="KW-1185">Reference proteome</keyword>
<dbReference type="Proteomes" id="UP000198833">
    <property type="component" value="Unassembled WGS sequence"/>
</dbReference>
<keyword evidence="1" id="KW-0597">Phosphoprotein</keyword>
<dbReference type="PROSITE" id="PS50930">
    <property type="entry name" value="HTH_LYTTR"/>
    <property type="match status" value="1"/>
</dbReference>
<dbReference type="InterPro" id="IPR046947">
    <property type="entry name" value="LytR-like"/>
</dbReference>
<dbReference type="SUPFAM" id="SSF52172">
    <property type="entry name" value="CheY-like"/>
    <property type="match status" value="1"/>
</dbReference>
<dbReference type="InterPro" id="IPR007492">
    <property type="entry name" value="LytTR_DNA-bd_dom"/>
</dbReference>
<gene>
    <name evidence="4" type="ORF">SAMN04488558_10283</name>
</gene>
<evidence type="ECO:0000256" key="1">
    <source>
        <dbReference type="PROSITE-ProRule" id="PRU00169"/>
    </source>
</evidence>
<dbReference type="SMART" id="SM00850">
    <property type="entry name" value="LytTR"/>
    <property type="match status" value="1"/>
</dbReference>
<dbReference type="AlphaFoldDB" id="A0A1H9AU65"/>
<reference evidence="4 5" key="1">
    <citation type="submission" date="2016-10" db="EMBL/GenBank/DDBJ databases">
        <authorList>
            <person name="de Groot N.N."/>
        </authorList>
    </citation>
    <scope>NUCLEOTIDE SEQUENCE [LARGE SCALE GENOMIC DNA]</scope>
    <source>
        <strain evidence="4 5">DSM 15695</strain>
    </source>
</reference>
<feature type="domain" description="HTH LytTR-type" evidence="3">
    <location>
        <begin position="146"/>
        <end position="250"/>
    </location>
</feature>
<evidence type="ECO:0000313" key="5">
    <source>
        <dbReference type="Proteomes" id="UP000198833"/>
    </source>
</evidence>
<dbReference type="Pfam" id="PF04397">
    <property type="entry name" value="LytTR"/>
    <property type="match status" value="1"/>
</dbReference>
<dbReference type="Pfam" id="PF00072">
    <property type="entry name" value="Response_reg"/>
    <property type="match status" value="1"/>
</dbReference>
<evidence type="ECO:0000259" key="2">
    <source>
        <dbReference type="PROSITE" id="PS50110"/>
    </source>
</evidence>
<proteinExistence type="predicted"/>
<evidence type="ECO:0000259" key="3">
    <source>
        <dbReference type="PROSITE" id="PS50930"/>
    </source>
</evidence>
<sequence length="251" mass="28563">MNYILVDDEPLAIQELTYLIKSVDSQAKVESSHSIKTALPKLLGQTFDVAFLDIQMQEESGIELAQMINKLDHPPYIVFATAFGQYAIDAFHQNAVDYLLKPFRQEEVQRIITKIQGLAASHKNSVQTKTEEIATSTIITEPSSTLPIQIEDRIIMIDPQEIIYLLADAGQVEIHLAEKVYISKTTLKALREKLSGQRFIQVHRSYVINQTALKEIQPWFNQTFRLTMINGDKVPVSRSYLNHFKTMLGID</sequence>
<accession>A0A1H9AU65</accession>
<feature type="modified residue" description="4-aspartylphosphate" evidence="1">
    <location>
        <position position="53"/>
    </location>
</feature>
<name>A0A1H9AU65_9LACT</name>
<dbReference type="Gene3D" id="2.20.25.10">
    <property type="match status" value="1"/>
</dbReference>
<dbReference type="SMART" id="SM00448">
    <property type="entry name" value="REC"/>
    <property type="match status" value="1"/>
</dbReference>
<dbReference type="RefSeq" id="WP_092570474.1">
    <property type="nucleotide sequence ID" value="NZ_CP096206.2"/>
</dbReference>
<dbReference type="InterPro" id="IPR001789">
    <property type="entry name" value="Sig_transdc_resp-reg_receiver"/>
</dbReference>
<dbReference type="GO" id="GO:0003677">
    <property type="term" value="F:DNA binding"/>
    <property type="evidence" value="ECO:0007669"/>
    <property type="project" value="InterPro"/>
</dbReference>
<dbReference type="Gene3D" id="3.40.50.2300">
    <property type="match status" value="1"/>
</dbReference>
<dbReference type="PROSITE" id="PS50110">
    <property type="entry name" value="RESPONSE_REGULATORY"/>
    <property type="match status" value="1"/>
</dbReference>
<evidence type="ECO:0000313" key="4">
    <source>
        <dbReference type="EMBL" id="SEP80306.1"/>
    </source>
</evidence>
<dbReference type="OrthoDB" id="9809318at2"/>
<dbReference type="PANTHER" id="PTHR37299">
    <property type="entry name" value="TRANSCRIPTIONAL REGULATOR-RELATED"/>
    <property type="match status" value="1"/>
</dbReference>
<dbReference type="InterPro" id="IPR011006">
    <property type="entry name" value="CheY-like_superfamily"/>
</dbReference>
<dbReference type="STRING" id="89093.SAMN04488558_10283"/>
<feature type="domain" description="Response regulatory" evidence="2">
    <location>
        <begin position="2"/>
        <end position="116"/>
    </location>
</feature>
<dbReference type="GO" id="GO:0000156">
    <property type="term" value="F:phosphorelay response regulator activity"/>
    <property type="evidence" value="ECO:0007669"/>
    <property type="project" value="InterPro"/>
</dbReference>
<dbReference type="EMBL" id="FOEN01000002">
    <property type="protein sequence ID" value="SEP80306.1"/>
    <property type="molecule type" value="Genomic_DNA"/>
</dbReference>
<dbReference type="PANTHER" id="PTHR37299:SF1">
    <property type="entry name" value="STAGE 0 SPORULATION PROTEIN A HOMOLOG"/>
    <property type="match status" value="1"/>
</dbReference>